<dbReference type="AlphaFoldDB" id="A0A6P3XKU0"/>
<keyword evidence="4" id="KW-0521">NADP</keyword>
<dbReference type="CDD" id="cd09071">
    <property type="entry name" value="FAR_C"/>
    <property type="match status" value="1"/>
</dbReference>
<dbReference type="SUPFAM" id="SSF51735">
    <property type="entry name" value="NAD(P)-binding Rossmann-fold domains"/>
    <property type="match status" value="1"/>
</dbReference>
<dbReference type="KEGG" id="dqu:106746490"/>
<dbReference type="GO" id="GO:0080019">
    <property type="term" value="F:alcohol-forming very long-chain fatty acyl-CoA reductase activity"/>
    <property type="evidence" value="ECO:0007669"/>
    <property type="project" value="InterPro"/>
</dbReference>
<dbReference type="RefSeq" id="XP_014478624.1">
    <property type="nucleotide sequence ID" value="XM_014623138.1"/>
</dbReference>
<reference evidence="8" key="1">
    <citation type="submission" date="2025-08" db="UniProtKB">
        <authorList>
            <consortium name="RefSeq"/>
        </authorList>
    </citation>
    <scope>IDENTIFICATION</scope>
</reference>
<dbReference type="InterPro" id="IPR013120">
    <property type="entry name" value="FAR_NAD-bd"/>
</dbReference>
<evidence type="ECO:0000313" key="7">
    <source>
        <dbReference type="Proteomes" id="UP000515204"/>
    </source>
</evidence>
<dbReference type="GO" id="GO:0035336">
    <property type="term" value="P:long-chain fatty-acyl-CoA metabolic process"/>
    <property type="evidence" value="ECO:0007669"/>
    <property type="project" value="TreeGrafter"/>
</dbReference>
<proteinExistence type="inferred from homology"/>
<keyword evidence="4" id="KW-0472">Membrane</keyword>
<dbReference type="OrthoDB" id="429813at2759"/>
<dbReference type="InterPro" id="IPR036291">
    <property type="entry name" value="NAD(P)-bd_dom_sf"/>
</dbReference>
<dbReference type="GeneID" id="106746490"/>
<keyword evidence="4" id="KW-0812">Transmembrane</keyword>
<evidence type="ECO:0000259" key="6">
    <source>
        <dbReference type="Pfam" id="PF07993"/>
    </source>
</evidence>
<gene>
    <name evidence="8" type="primary">LOC106746490</name>
</gene>
<keyword evidence="4" id="KW-1133">Transmembrane helix</keyword>
<evidence type="ECO:0000313" key="8">
    <source>
        <dbReference type="RefSeq" id="XP_014478624.1"/>
    </source>
</evidence>
<dbReference type="GO" id="GO:0102965">
    <property type="term" value="F:alcohol-forming long-chain fatty acyl-CoA reductase activity"/>
    <property type="evidence" value="ECO:0007669"/>
    <property type="project" value="UniProtKB-EC"/>
</dbReference>
<dbReference type="InterPro" id="IPR026055">
    <property type="entry name" value="FAR"/>
</dbReference>
<dbReference type="GO" id="GO:0005777">
    <property type="term" value="C:peroxisome"/>
    <property type="evidence" value="ECO:0007669"/>
    <property type="project" value="TreeGrafter"/>
</dbReference>
<evidence type="ECO:0000256" key="3">
    <source>
        <dbReference type="ARBA" id="ARBA00023098"/>
    </source>
</evidence>
<feature type="transmembrane region" description="Helical" evidence="4">
    <location>
        <begin position="205"/>
        <end position="228"/>
    </location>
</feature>
<evidence type="ECO:0000256" key="1">
    <source>
        <dbReference type="ARBA" id="ARBA00005928"/>
    </source>
</evidence>
<keyword evidence="7" id="KW-1185">Reference proteome</keyword>
<feature type="transmembrane region" description="Helical" evidence="4">
    <location>
        <begin position="333"/>
        <end position="351"/>
    </location>
</feature>
<name>A0A6P3XKU0_DINQU</name>
<evidence type="ECO:0000256" key="2">
    <source>
        <dbReference type="ARBA" id="ARBA00022516"/>
    </source>
</evidence>
<dbReference type="Gene3D" id="3.40.50.720">
    <property type="entry name" value="NAD(P)-binding Rossmann-like Domain"/>
    <property type="match status" value="1"/>
</dbReference>
<keyword evidence="3 4" id="KW-0443">Lipid metabolism</keyword>
<feature type="domain" description="Fatty acyl-CoA reductase C-terminal" evidence="5">
    <location>
        <begin position="215"/>
        <end position="312"/>
    </location>
</feature>
<comment type="function">
    <text evidence="4">Catalyzes the reduction of fatty acyl-CoA to fatty alcohols.</text>
</comment>
<accession>A0A6P3XKU0</accession>
<keyword evidence="4" id="KW-0560">Oxidoreductase</keyword>
<comment type="catalytic activity">
    <reaction evidence="4">
        <text>a long-chain fatty acyl-CoA + 2 NADPH + 2 H(+) = a long-chain primary fatty alcohol + 2 NADP(+) + CoA</text>
        <dbReference type="Rhea" id="RHEA:52716"/>
        <dbReference type="ChEBI" id="CHEBI:15378"/>
        <dbReference type="ChEBI" id="CHEBI:57287"/>
        <dbReference type="ChEBI" id="CHEBI:57783"/>
        <dbReference type="ChEBI" id="CHEBI:58349"/>
        <dbReference type="ChEBI" id="CHEBI:77396"/>
        <dbReference type="ChEBI" id="CHEBI:83139"/>
        <dbReference type="EC" id="1.2.1.84"/>
    </reaction>
</comment>
<sequence>VLVHISTAYSKVDEVVIDETVHPVEADWRKTIQIVEALDDDILEVLKPKYIGMMPNQYIFSKRLAEQVIVDYSRSLPCVICRPSVVTASLNEPIKGWMDNFNGPVALFIGGGKGVVRVVYIDPITRSDYIPVDIVTKIMIVAAWKHGSKMKETRNDLPFVYNCVASHSSTVTQETIFQLSFDALKKFPFKTMIWAPSLTCTKSFFFYYLLMFQVHIMPALIIDGLLRLSGRKPRLLKMQRKIFVANQIVSYFLLNEWNMQNEKLKSLSDDMLHDDRREFGYAKDLNDLRFHMYSDTYIENSIIGAKTYLLNESIDRLDAVKSHYNRMIWIDRIVKTLTCIFLIIWIIYGTLCNDVN</sequence>
<protein>
    <recommendedName>
        <fullName evidence="4">Fatty acyl-CoA reductase</fullName>
        <ecNumber evidence="4">1.2.1.84</ecNumber>
    </recommendedName>
</protein>
<dbReference type="Proteomes" id="UP000515204">
    <property type="component" value="Unplaced"/>
</dbReference>
<evidence type="ECO:0000256" key="4">
    <source>
        <dbReference type="RuleBase" id="RU363097"/>
    </source>
</evidence>
<comment type="similarity">
    <text evidence="1 4">Belongs to the fatty acyl-CoA reductase family.</text>
</comment>
<dbReference type="Pfam" id="PF07993">
    <property type="entry name" value="NAD_binding_4"/>
    <property type="match status" value="1"/>
</dbReference>
<dbReference type="PANTHER" id="PTHR11011">
    <property type="entry name" value="MALE STERILITY PROTEIN 2-RELATED"/>
    <property type="match status" value="1"/>
</dbReference>
<keyword evidence="2 4" id="KW-0444">Lipid biosynthesis</keyword>
<dbReference type="Pfam" id="PF03015">
    <property type="entry name" value="Sterile"/>
    <property type="match status" value="1"/>
</dbReference>
<organism evidence="7 8">
    <name type="scientific">Dinoponera quadriceps</name>
    <name type="common">South American ant</name>
    <dbReference type="NCBI Taxonomy" id="609295"/>
    <lineage>
        <taxon>Eukaryota</taxon>
        <taxon>Metazoa</taxon>
        <taxon>Ecdysozoa</taxon>
        <taxon>Arthropoda</taxon>
        <taxon>Hexapoda</taxon>
        <taxon>Insecta</taxon>
        <taxon>Pterygota</taxon>
        <taxon>Neoptera</taxon>
        <taxon>Endopterygota</taxon>
        <taxon>Hymenoptera</taxon>
        <taxon>Apocrita</taxon>
        <taxon>Aculeata</taxon>
        <taxon>Formicoidea</taxon>
        <taxon>Formicidae</taxon>
        <taxon>Ponerinae</taxon>
        <taxon>Ponerini</taxon>
        <taxon>Dinoponera</taxon>
    </lineage>
</organism>
<dbReference type="PANTHER" id="PTHR11011:SF24">
    <property type="entry name" value="FATTY ACYL-COA REDUCTASE"/>
    <property type="match status" value="1"/>
</dbReference>
<feature type="domain" description="Thioester reductase (TE)" evidence="6">
    <location>
        <begin position="2"/>
        <end position="139"/>
    </location>
</feature>
<dbReference type="EC" id="1.2.1.84" evidence="4"/>
<evidence type="ECO:0000259" key="5">
    <source>
        <dbReference type="Pfam" id="PF03015"/>
    </source>
</evidence>
<feature type="non-terminal residue" evidence="8">
    <location>
        <position position="1"/>
    </location>
</feature>
<dbReference type="InterPro" id="IPR033640">
    <property type="entry name" value="FAR_C"/>
</dbReference>